<evidence type="ECO:0000313" key="3">
    <source>
        <dbReference type="Proteomes" id="UP001460270"/>
    </source>
</evidence>
<sequence length="625" mass="68411">MDVIKESNGIYQRIKMLFETPVYKRAVQLCWVQQIYKTNIAVVLEWFNLQQKGLLSPDITEDHMKDLLLEKDMKSFKYIMWTSELEMIDEEVLRRLLTLTWDVINGLKMGDVMFEARRLLQTPARVPSSFLSPKVISMARSYSSELSQKDLDPLRWLTPRKVVTEVVTDVFTRLWQPSSSSTQFSMPSSELSAPAVSLAQAVLHKVQKGLSTTDVEVTFSHSIRDQMVNNILHKVWDIFPEHELQMRLSRFSKDLLMFVTQVTAAEVCEFIEPQTDAATDPGTTLDQEVSPQSGDQTVLGTSQFEDQTLTVVETSQSLDQTVTLPETSPSEDQTVTLLETSQSEEQTVPDLESSSGSQDQTVPVLAASQSEDQTSTVIESSSQSGRTTVPVVEFSKSEEQIVPVLLSQPEDNTVPVLESSSQSEDHSVPVWSSAVSRTTVLPSAVRTSVDTGVQTPVTTSVDTGVQTPVTTSVDTGVQTPVATSVDTGVQTPVATSVDTGVQTPVATSVDTGVQTPVATSVDTGVQTLFETTVDTGVQTSVTTSVDTGVQTLFGTTVDTGVQTLFGTTVDTGVQTLFGTTVDTGVQTPVLTSVDTGVQTSSSPEKGCVFCRFSKWLRRMKKRYFK</sequence>
<dbReference type="Proteomes" id="UP001460270">
    <property type="component" value="Unassembled WGS sequence"/>
</dbReference>
<reference evidence="3" key="1">
    <citation type="submission" date="2024-04" db="EMBL/GenBank/DDBJ databases">
        <title>Salinicola lusitanus LLJ914,a marine bacterium isolated from the Okinawa Trough.</title>
        <authorList>
            <person name="Li J."/>
        </authorList>
    </citation>
    <scope>NUCLEOTIDE SEQUENCE [LARGE SCALE GENOMIC DNA]</scope>
</reference>
<comment type="caution">
    <text evidence="2">The sequence shown here is derived from an EMBL/GenBank/DDBJ whole genome shotgun (WGS) entry which is preliminary data.</text>
</comment>
<feature type="compositionally biased region" description="Polar residues" evidence="1">
    <location>
        <begin position="281"/>
        <end position="298"/>
    </location>
</feature>
<proteinExistence type="predicted"/>
<accession>A0AAW0NIY5</accession>
<evidence type="ECO:0000256" key="1">
    <source>
        <dbReference type="SAM" id="MobiDB-lite"/>
    </source>
</evidence>
<organism evidence="2 3">
    <name type="scientific">Mugilogobius chulae</name>
    <name type="common">yellowstripe goby</name>
    <dbReference type="NCBI Taxonomy" id="88201"/>
    <lineage>
        <taxon>Eukaryota</taxon>
        <taxon>Metazoa</taxon>
        <taxon>Chordata</taxon>
        <taxon>Craniata</taxon>
        <taxon>Vertebrata</taxon>
        <taxon>Euteleostomi</taxon>
        <taxon>Actinopterygii</taxon>
        <taxon>Neopterygii</taxon>
        <taxon>Teleostei</taxon>
        <taxon>Neoteleostei</taxon>
        <taxon>Acanthomorphata</taxon>
        <taxon>Gobiaria</taxon>
        <taxon>Gobiiformes</taxon>
        <taxon>Gobioidei</taxon>
        <taxon>Gobiidae</taxon>
        <taxon>Gobionellinae</taxon>
        <taxon>Mugilogobius</taxon>
    </lineage>
</organism>
<name>A0AAW0NIY5_9GOBI</name>
<feature type="region of interest" description="Disordered" evidence="1">
    <location>
        <begin position="276"/>
        <end position="298"/>
    </location>
</feature>
<feature type="region of interest" description="Disordered" evidence="1">
    <location>
        <begin position="340"/>
        <end position="384"/>
    </location>
</feature>
<gene>
    <name evidence="2" type="ORF">WMY93_022749</name>
</gene>
<protein>
    <submittedName>
        <fullName evidence="2">Uncharacterized protein</fullName>
    </submittedName>
</protein>
<evidence type="ECO:0000313" key="2">
    <source>
        <dbReference type="EMBL" id="KAK7893597.1"/>
    </source>
</evidence>
<keyword evidence="3" id="KW-1185">Reference proteome</keyword>
<dbReference type="AlphaFoldDB" id="A0AAW0NIY5"/>
<dbReference type="EMBL" id="JBBPFD010000016">
    <property type="protein sequence ID" value="KAK7893597.1"/>
    <property type="molecule type" value="Genomic_DNA"/>
</dbReference>